<organism evidence="2 3">
    <name type="scientific">Nocardia tengchongensis</name>
    <dbReference type="NCBI Taxonomy" id="2055889"/>
    <lineage>
        <taxon>Bacteria</taxon>
        <taxon>Bacillati</taxon>
        <taxon>Actinomycetota</taxon>
        <taxon>Actinomycetes</taxon>
        <taxon>Mycobacteriales</taxon>
        <taxon>Nocardiaceae</taxon>
        <taxon>Nocardia</taxon>
    </lineage>
</organism>
<feature type="signal peptide" evidence="1">
    <location>
        <begin position="1"/>
        <end position="26"/>
    </location>
</feature>
<proteinExistence type="predicted"/>
<reference evidence="2 3" key="1">
    <citation type="submission" date="2021-04" db="EMBL/GenBank/DDBJ databases">
        <title>Nocardia tengchongensis.</title>
        <authorList>
            <person name="Zhuang k."/>
            <person name="Ran Y."/>
            <person name="Li W."/>
        </authorList>
    </citation>
    <scope>NUCLEOTIDE SEQUENCE [LARGE SCALE GENOMIC DNA]</scope>
    <source>
        <strain evidence="2 3">CFH S0057</strain>
    </source>
</reference>
<name>A0ABX8CJI1_9NOCA</name>
<sequence length="136" mass="13188">MNKALWANGLALTAAALLASAGTANASLATVIGSDSTFKVGIDIQPGVYKTTTATQLCAWARLSSLSGGTGGTIEAGGAVGGNATVTIKSTDVAFFTSGCGTWTLDTTTTVSGSSNFSTGSIGGFLPTGSASGSSH</sequence>
<evidence type="ECO:0000313" key="2">
    <source>
        <dbReference type="EMBL" id="QVI20126.1"/>
    </source>
</evidence>
<dbReference type="Proteomes" id="UP000683310">
    <property type="component" value="Chromosome"/>
</dbReference>
<accession>A0ABX8CJI1</accession>
<gene>
    <name evidence="2" type="ORF">KHQ06_28325</name>
</gene>
<keyword evidence="1" id="KW-0732">Signal</keyword>
<evidence type="ECO:0000313" key="3">
    <source>
        <dbReference type="Proteomes" id="UP000683310"/>
    </source>
</evidence>
<keyword evidence="3" id="KW-1185">Reference proteome</keyword>
<feature type="chain" id="PRO_5045973406" evidence="1">
    <location>
        <begin position="27"/>
        <end position="136"/>
    </location>
</feature>
<dbReference type="GeneID" id="300990859"/>
<evidence type="ECO:0000256" key="1">
    <source>
        <dbReference type="SAM" id="SignalP"/>
    </source>
</evidence>
<dbReference type="RefSeq" id="WP_213556238.1">
    <property type="nucleotide sequence ID" value="NZ_JBFAJM010000005.1"/>
</dbReference>
<dbReference type="EMBL" id="CP074371">
    <property type="protein sequence ID" value="QVI20126.1"/>
    <property type="molecule type" value="Genomic_DNA"/>
</dbReference>
<protein>
    <submittedName>
        <fullName evidence="2">Uncharacterized protein</fullName>
    </submittedName>
</protein>